<dbReference type="Proteomes" id="UP001283361">
    <property type="component" value="Unassembled WGS sequence"/>
</dbReference>
<gene>
    <name evidence="1" type="ORF">RRG08_016497</name>
</gene>
<reference evidence="1" key="1">
    <citation type="journal article" date="2023" name="G3 (Bethesda)">
        <title>A reference genome for the long-term kleptoplast-retaining sea slug Elysia crispata morphotype clarki.</title>
        <authorList>
            <person name="Eastman K.E."/>
            <person name="Pendleton A.L."/>
            <person name="Shaikh M.A."/>
            <person name="Suttiyut T."/>
            <person name="Ogas R."/>
            <person name="Tomko P."/>
            <person name="Gavelis G."/>
            <person name="Widhalm J.R."/>
            <person name="Wisecaver J.H."/>
        </authorList>
    </citation>
    <scope>NUCLEOTIDE SEQUENCE</scope>
    <source>
        <strain evidence="1">ECLA1</strain>
    </source>
</reference>
<protein>
    <submittedName>
        <fullName evidence="1">Uncharacterized protein</fullName>
    </submittedName>
</protein>
<proteinExistence type="predicted"/>
<accession>A0AAE0YAJ5</accession>
<keyword evidence="2" id="KW-1185">Reference proteome</keyword>
<name>A0AAE0YAJ5_9GAST</name>
<evidence type="ECO:0000313" key="1">
    <source>
        <dbReference type="EMBL" id="KAK3737193.1"/>
    </source>
</evidence>
<dbReference type="AlphaFoldDB" id="A0AAE0YAJ5"/>
<evidence type="ECO:0000313" key="2">
    <source>
        <dbReference type="Proteomes" id="UP001283361"/>
    </source>
</evidence>
<dbReference type="EMBL" id="JAWDGP010006665">
    <property type="protein sequence ID" value="KAK3737193.1"/>
    <property type="molecule type" value="Genomic_DNA"/>
</dbReference>
<comment type="caution">
    <text evidence="1">The sequence shown here is derived from an EMBL/GenBank/DDBJ whole genome shotgun (WGS) entry which is preliminary data.</text>
</comment>
<organism evidence="1 2">
    <name type="scientific">Elysia crispata</name>
    <name type="common">lettuce slug</name>
    <dbReference type="NCBI Taxonomy" id="231223"/>
    <lineage>
        <taxon>Eukaryota</taxon>
        <taxon>Metazoa</taxon>
        <taxon>Spiralia</taxon>
        <taxon>Lophotrochozoa</taxon>
        <taxon>Mollusca</taxon>
        <taxon>Gastropoda</taxon>
        <taxon>Heterobranchia</taxon>
        <taxon>Euthyneura</taxon>
        <taxon>Panpulmonata</taxon>
        <taxon>Sacoglossa</taxon>
        <taxon>Placobranchoidea</taxon>
        <taxon>Plakobranchidae</taxon>
        <taxon>Elysia</taxon>
    </lineage>
</organism>
<sequence length="96" mass="10494">MNIRNPDIAGSRHVMPTCQPVNKTAQASARLTSPHSLRVYEMLKNKPLSTSPHFAPRAQLSACTFNGLTRPAANEVRPSACTFEHYLSQSNGAETN</sequence>